<dbReference type="EMBL" id="LYXE01000166">
    <property type="protein sequence ID" value="PDV97094.1"/>
    <property type="molecule type" value="Genomic_DNA"/>
</dbReference>
<protein>
    <submittedName>
        <fullName evidence="2">Uncharacterized protein</fullName>
    </submittedName>
</protein>
<name>A0A2H3KH60_9CHLR</name>
<keyword evidence="1" id="KW-1133">Transmembrane helix</keyword>
<keyword evidence="1" id="KW-0812">Transmembrane</keyword>
<evidence type="ECO:0000256" key="1">
    <source>
        <dbReference type="SAM" id="Phobius"/>
    </source>
</evidence>
<gene>
    <name evidence="2" type="ORF">A9Q02_19435</name>
</gene>
<sequence>MLYFLGVLIAIGAGVVFGIMGLLTIWGGLQSMRTEIARDYVRTSASSSTRMTTLLLVGLPLIITGIFGLLAAGRLFQVGLGLS</sequence>
<keyword evidence="3" id="KW-1185">Reference proteome</keyword>
<proteinExistence type="predicted"/>
<dbReference type="RefSeq" id="WP_097654812.1">
    <property type="nucleotide sequence ID" value="NZ_LYXE01000166.1"/>
</dbReference>
<feature type="transmembrane region" description="Helical" evidence="1">
    <location>
        <begin position="6"/>
        <end position="29"/>
    </location>
</feature>
<dbReference type="AlphaFoldDB" id="A0A2H3KH60"/>
<organism evidence="2 3">
    <name type="scientific">Candidatus Chloroploca asiatica</name>
    <dbReference type="NCBI Taxonomy" id="1506545"/>
    <lineage>
        <taxon>Bacteria</taxon>
        <taxon>Bacillati</taxon>
        <taxon>Chloroflexota</taxon>
        <taxon>Chloroflexia</taxon>
        <taxon>Chloroflexales</taxon>
        <taxon>Chloroflexineae</taxon>
        <taxon>Oscillochloridaceae</taxon>
        <taxon>Candidatus Chloroploca</taxon>
    </lineage>
</organism>
<accession>A0A2H3KH60</accession>
<evidence type="ECO:0000313" key="3">
    <source>
        <dbReference type="Proteomes" id="UP000220922"/>
    </source>
</evidence>
<reference evidence="2 3" key="1">
    <citation type="submission" date="2016-05" db="EMBL/GenBank/DDBJ databases">
        <authorList>
            <person name="Lavstsen T."/>
            <person name="Jespersen J.S."/>
        </authorList>
    </citation>
    <scope>NUCLEOTIDE SEQUENCE [LARGE SCALE GENOMIC DNA]</scope>
    <source>
        <strain evidence="2 3">B7-9</strain>
    </source>
</reference>
<feature type="transmembrane region" description="Helical" evidence="1">
    <location>
        <begin position="50"/>
        <end position="73"/>
    </location>
</feature>
<comment type="caution">
    <text evidence="2">The sequence shown here is derived from an EMBL/GenBank/DDBJ whole genome shotgun (WGS) entry which is preliminary data.</text>
</comment>
<dbReference type="Proteomes" id="UP000220922">
    <property type="component" value="Unassembled WGS sequence"/>
</dbReference>
<dbReference type="OrthoDB" id="164626at2"/>
<keyword evidence="1" id="KW-0472">Membrane</keyword>
<evidence type="ECO:0000313" key="2">
    <source>
        <dbReference type="EMBL" id="PDV97094.1"/>
    </source>
</evidence>